<name>A0ABV6Y9Q6_9HYPH</name>
<dbReference type="EMBL" id="JBHOMY010000038">
    <property type="protein sequence ID" value="MFC1457978.1"/>
    <property type="molecule type" value="Genomic_DNA"/>
</dbReference>
<comment type="caution">
    <text evidence="1">The sequence shown here is derived from an EMBL/GenBank/DDBJ whole genome shotgun (WGS) entry which is preliminary data.</text>
</comment>
<reference evidence="1 2" key="1">
    <citation type="submission" date="2024-09" db="EMBL/GenBank/DDBJ databases">
        <title>Nodulacao em especies de Leguminosae Basais da Amazonia e Caracterizacao dos Rizobios e Bacterias Associadas aos Nodulos.</title>
        <authorList>
            <person name="Jambeiro I.C.A."/>
            <person name="Lopes I.S."/>
            <person name="Aguiar E.R.G.R."/>
            <person name="Santos A.F.J."/>
            <person name="Dos Santos J.M.F."/>
            <person name="Gross E."/>
        </authorList>
    </citation>
    <scope>NUCLEOTIDE SEQUENCE [LARGE SCALE GENOMIC DNA]</scope>
    <source>
        <strain evidence="1 2">BRUESC1165</strain>
    </source>
</reference>
<organism evidence="1 2">
    <name type="scientific">Microvirga arabica</name>
    <dbReference type="NCBI Taxonomy" id="1128671"/>
    <lineage>
        <taxon>Bacteria</taxon>
        <taxon>Pseudomonadati</taxon>
        <taxon>Pseudomonadota</taxon>
        <taxon>Alphaproteobacteria</taxon>
        <taxon>Hyphomicrobiales</taxon>
        <taxon>Methylobacteriaceae</taxon>
        <taxon>Microvirga</taxon>
    </lineage>
</organism>
<evidence type="ECO:0000313" key="1">
    <source>
        <dbReference type="EMBL" id="MFC1457978.1"/>
    </source>
</evidence>
<keyword evidence="2" id="KW-1185">Reference proteome</keyword>
<sequence>MNTPKTDDFRLERRDDGLAVVFTPTGQTYTFAVTDGGKLSEPTVSPAQPNAGDYADGDIRKTATELARLAVSGSPRT</sequence>
<gene>
    <name evidence="1" type="ORF">ACETIH_14925</name>
</gene>
<protein>
    <recommendedName>
        <fullName evidence="3">DUF1508 domain-containing protein</fullName>
    </recommendedName>
</protein>
<proteinExistence type="predicted"/>
<evidence type="ECO:0000313" key="2">
    <source>
        <dbReference type="Proteomes" id="UP001593940"/>
    </source>
</evidence>
<evidence type="ECO:0008006" key="3">
    <source>
        <dbReference type="Google" id="ProtNLM"/>
    </source>
</evidence>
<accession>A0ABV6Y9Q6</accession>
<dbReference type="Proteomes" id="UP001593940">
    <property type="component" value="Unassembled WGS sequence"/>
</dbReference>
<dbReference type="RefSeq" id="WP_377030105.1">
    <property type="nucleotide sequence ID" value="NZ_JBHOMY010000038.1"/>
</dbReference>